<dbReference type="AlphaFoldDB" id="A0A7C3WPN0"/>
<gene>
    <name evidence="2" type="ORF">ENV62_01550</name>
</gene>
<comment type="caution">
    <text evidence="2">The sequence shown here is derived from an EMBL/GenBank/DDBJ whole genome shotgun (WGS) entry which is preliminary data.</text>
</comment>
<organism evidence="2">
    <name type="scientific">Desulfobacca acetoxidans</name>
    <dbReference type="NCBI Taxonomy" id="60893"/>
    <lineage>
        <taxon>Bacteria</taxon>
        <taxon>Pseudomonadati</taxon>
        <taxon>Thermodesulfobacteriota</taxon>
        <taxon>Desulfobaccia</taxon>
        <taxon>Desulfobaccales</taxon>
        <taxon>Desulfobaccaceae</taxon>
        <taxon>Desulfobacca</taxon>
    </lineage>
</organism>
<dbReference type="SMART" id="SM00471">
    <property type="entry name" value="HDc"/>
    <property type="match status" value="1"/>
</dbReference>
<dbReference type="PROSITE" id="PS51833">
    <property type="entry name" value="HDOD"/>
    <property type="match status" value="1"/>
</dbReference>
<proteinExistence type="predicted"/>
<evidence type="ECO:0000259" key="1">
    <source>
        <dbReference type="PROSITE" id="PS51833"/>
    </source>
</evidence>
<dbReference type="InterPro" id="IPR006675">
    <property type="entry name" value="HDIG_dom"/>
</dbReference>
<dbReference type="PANTHER" id="PTHR33525:SF3">
    <property type="entry name" value="RIBONUCLEASE Y"/>
    <property type="match status" value="1"/>
</dbReference>
<feature type="domain" description="HDOD" evidence="1">
    <location>
        <begin position="14"/>
        <end position="210"/>
    </location>
</feature>
<protein>
    <submittedName>
        <fullName evidence="2">HDOD domain-containing protein</fullName>
    </submittedName>
</protein>
<dbReference type="NCBIfam" id="TIGR00277">
    <property type="entry name" value="HDIG"/>
    <property type="match status" value="1"/>
</dbReference>
<dbReference type="EMBL" id="DTHB01000016">
    <property type="protein sequence ID" value="HGB13914.1"/>
    <property type="molecule type" value="Genomic_DNA"/>
</dbReference>
<dbReference type="Pfam" id="PF08668">
    <property type="entry name" value="HDOD"/>
    <property type="match status" value="1"/>
</dbReference>
<name>A0A7C3WPN0_9BACT</name>
<sequence>MSLIPQILRSLKNLPPFPMVAQRALLLLNRPEVSIQELVEIVKFDPGITANILRIANSAYFGLRREIHSLHQALLLLGTQELLKIIIASGANRLFANSAPGYFSDGQGLWRHSVSCALMADLLARELTLTERTTSFTAGLLHDIGKIVLSLFVDQKFSEIMSLVESQGISFHQAEKTVLGIDHAEMGGEMARIWDFPDRLRSAILHHHLGRPDAFADDLILLVYLADLLVLMFGQDSSKEGLAYNGYPEVLKHFDLREKDLEKILLHFGSVWKGAQVFFGLVSDNHDLQCAHRG</sequence>
<accession>A0A7C3WPN0</accession>
<dbReference type="InterPro" id="IPR052340">
    <property type="entry name" value="RNase_Y/CdgJ"/>
</dbReference>
<dbReference type="InterPro" id="IPR013976">
    <property type="entry name" value="HDOD"/>
</dbReference>
<evidence type="ECO:0000313" key="2">
    <source>
        <dbReference type="EMBL" id="HGB13914.1"/>
    </source>
</evidence>
<dbReference type="CDD" id="cd00077">
    <property type="entry name" value="HDc"/>
    <property type="match status" value="1"/>
</dbReference>
<dbReference type="InterPro" id="IPR003607">
    <property type="entry name" value="HD/PDEase_dom"/>
</dbReference>
<dbReference type="Gene3D" id="1.10.3210.10">
    <property type="entry name" value="Hypothetical protein af1432"/>
    <property type="match status" value="1"/>
</dbReference>
<reference evidence="2" key="1">
    <citation type="journal article" date="2020" name="mSystems">
        <title>Genome- and Community-Level Interaction Insights into Carbon Utilization and Element Cycling Functions of Hydrothermarchaeota in Hydrothermal Sediment.</title>
        <authorList>
            <person name="Zhou Z."/>
            <person name="Liu Y."/>
            <person name="Xu W."/>
            <person name="Pan J."/>
            <person name="Luo Z.H."/>
            <person name="Li M."/>
        </authorList>
    </citation>
    <scope>NUCLEOTIDE SEQUENCE [LARGE SCALE GENOMIC DNA]</scope>
    <source>
        <strain evidence="2">SpSt-776</strain>
    </source>
</reference>
<dbReference type="PANTHER" id="PTHR33525">
    <property type="match status" value="1"/>
</dbReference>
<dbReference type="SUPFAM" id="SSF109604">
    <property type="entry name" value="HD-domain/PDEase-like"/>
    <property type="match status" value="1"/>
</dbReference>